<dbReference type="Pfam" id="PF02906">
    <property type="entry name" value="Fe_hyd_lg_C"/>
    <property type="match status" value="1"/>
</dbReference>
<dbReference type="SUPFAM" id="SSF53920">
    <property type="entry name" value="Fe-only hydrogenase"/>
    <property type="match status" value="1"/>
</dbReference>
<dbReference type="STRING" id="10228.B3SC06"/>
<keyword evidence="5" id="KW-0411">Iron-sulfur</keyword>
<dbReference type="FunCoup" id="B3SC06">
    <property type="interactions" value="1640"/>
</dbReference>
<dbReference type="AlphaFoldDB" id="B3SC06"/>
<dbReference type="OrthoDB" id="10253113at2759"/>
<dbReference type="InterPro" id="IPR004108">
    <property type="entry name" value="Fe_hydrogenase_lsu_C"/>
</dbReference>
<accession>B3SC06</accession>
<dbReference type="Gene3D" id="3.40.50.1780">
    <property type="match status" value="1"/>
</dbReference>
<dbReference type="GO" id="GO:0046872">
    <property type="term" value="F:metal ion binding"/>
    <property type="evidence" value="ECO:0007669"/>
    <property type="project" value="UniProtKB-KW"/>
</dbReference>
<keyword evidence="4" id="KW-0408">Iron</keyword>
<proteinExistence type="inferred from homology"/>
<organism evidence="7 8">
    <name type="scientific">Trichoplax adhaerens</name>
    <name type="common">Trichoplax reptans</name>
    <dbReference type="NCBI Taxonomy" id="10228"/>
    <lineage>
        <taxon>Eukaryota</taxon>
        <taxon>Metazoa</taxon>
        <taxon>Placozoa</taxon>
        <taxon>Uniplacotomia</taxon>
        <taxon>Trichoplacea</taxon>
        <taxon>Trichoplacidae</taxon>
        <taxon>Trichoplax</taxon>
    </lineage>
</organism>
<sequence length="447" mass="50243">MAFSSVLKIADVDDFINPSQECIKPITSKLDKHEKYNHRSQSEKVKISLNDCLACSGCITSAESVLISKQSKEEFYAILDKNQRLQETHQESRMKTIIVSISPQSRAALAVNYNLDINQIGKMLAATFKKVLGASYVFDATFARDFSLIESQREFIDRYCSSSPCKLPVFASACPGWICYAEKIHGKFILPYLSAVKSPQQIMGSLIKDYFANQIGKRPSDIYHVTVMPCYDKKLEASRNDFYNESLNAADVDCVLTSGEVMEIFNERGCVVVNGTSENLDRPFVSVDENNEVLTHDGGGSGGYLENVFKTAAAEIFQLKIQNMIYKTVRNKDFREVILTIDGKSVLKGAIVYGFRNIQNIVQRMKRGKCLYDYVEIMACPGGCLNGGGQPKIDLDSNLRLHLMKLEKCYNSAGEWLDGSDSYKARKMLYTTYYDKSQSQNAISVKW</sequence>
<name>B3SC06_TRIAD</name>
<dbReference type="PhylomeDB" id="B3SC06"/>
<dbReference type="Gene3D" id="3.40.950.10">
    <property type="entry name" value="Fe-only Hydrogenase (Larger Subunit), Chain L, domain 3"/>
    <property type="match status" value="1"/>
</dbReference>
<dbReference type="EMBL" id="DS985267">
    <property type="protein sequence ID" value="EDV19766.1"/>
    <property type="molecule type" value="Genomic_DNA"/>
</dbReference>
<dbReference type="eggNOG" id="KOG2439">
    <property type="taxonomic scope" value="Eukaryota"/>
</dbReference>
<dbReference type="OMA" id="GYLHHVL"/>
<comment type="similarity">
    <text evidence="1">Belongs to the NARF family.</text>
</comment>
<dbReference type="GO" id="GO:0097361">
    <property type="term" value="C:cytosolic [4Fe-4S] assembly targeting complex"/>
    <property type="evidence" value="ECO:0000318"/>
    <property type="project" value="GO_Central"/>
</dbReference>
<dbReference type="CTD" id="6759002"/>
<protein>
    <recommendedName>
        <fullName evidence="6">Iron hydrogenase large subunit C-terminal domain-containing protein</fullName>
    </recommendedName>
</protein>
<evidence type="ECO:0000259" key="6">
    <source>
        <dbReference type="Pfam" id="PF02906"/>
    </source>
</evidence>
<dbReference type="KEGG" id="tad:TRIADDRAFT_61804"/>
<dbReference type="InParanoid" id="B3SC06"/>
<dbReference type="FunFam" id="3.30.70.20:FF:000042">
    <property type="entry name" value="Cytosolic Fe-S cluster assembly factor NAR1"/>
    <property type="match status" value="1"/>
</dbReference>
<dbReference type="GO" id="GO:0051539">
    <property type="term" value="F:4 iron, 4 sulfur cluster binding"/>
    <property type="evidence" value="ECO:0007669"/>
    <property type="project" value="UniProtKB-KW"/>
</dbReference>
<evidence type="ECO:0000256" key="3">
    <source>
        <dbReference type="ARBA" id="ARBA00022723"/>
    </source>
</evidence>
<dbReference type="PANTHER" id="PTHR11615">
    <property type="entry name" value="NITRATE, FORMATE, IRON DEHYDROGENASE"/>
    <property type="match status" value="1"/>
</dbReference>
<evidence type="ECO:0000256" key="1">
    <source>
        <dbReference type="ARBA" id="ARBA00006596"/>
    </source>
</evidence>
<evidence type="ECO:0000313" key="8">
    <source>
        <dbReference type="Proteomes" id="UP000009022"/>
    </source>
</evidence>
<keyword evidence="2" id="KW-0004">4Fe-4S</keyword>
<reference evidence="7 8" key="1">
    <citation type="journal article" date="2008" name="Nature">
        <title>The Trichoplax genome and the nature of placozoans.</title>
        <authorList>
            <person name="Srivastava M."/>
            <person name="Begovic E."/>
            <person name="Chapman J."/>
            <person name="Putnam N.H."/>
            <person name="Hellsten U."/>
            <person name="Kawashima T."/>
            <person name="Kuo A."/>
            <person name="Mitros T."/>
            <person name="Salamov A."/>
            <person name="Carpenter M.L."/>
            <person name="Signorovitch A.Y."/>
            <person name="Moreno M.A."/>
            <person name="Kamm K."/>
            <person name="Grimwood J."/>
            <person name="Schmutz J."/>
            <person name="Shapiro H."/>
            <person name="Grigoriev I.V."/>
            <person name="Buss L.W."/>
            <person name="Schierwater B."/>
            <person name="Dellaporta S.L."/>
            <person name="Rokhsar D.S."/>
        </authorList>
    </citation>
    <scope>NUCLEOTIDE SEQUENCE [LARGE SCALE GENOMIC DNA]</scope>
    <source>
        <strain evidence="7 8">Grell-BS-1999</strain>
    </source>
</reference>
<evidence type="ECO:0000313" key="7">
    <source>
        <dbReference type="EMBL" id="EDV19766.1"/>
    </source>
</evidence>
<keyword evidence="3" id="KW-0479">Metal-binding</keyword>
<dbReference type="Proteomes" id="UP000009022">
    <property type="component" value="Unassembled WGS sequence"/>
</dbReference>
<dbReference type="RefSeq" id="XP_002117790.1">
    <property type="nucleotide sequence ID" value="XM_002117754.1"/>
</dbReference>
<evidence type="ECO:0000256" key="2">
    <source>
        <dbReference type="ARBA" id="ARBA00022485"/>
    </source>
</evidence>
<evidence type="ECO:0000256" key="4">
    <source>
        <dbReference type="ARBA" id="ARBA00023004"/>
    </source>
</evidence>
<dbReference type="HOGENOM" id="CLU_018240_0_0_1"/>
<gene>
    <name evidence="7" type="ORF">TRIADDRAFT_61804</name>
</gene>
<dbReference type="GeneID" id="6759002"/>
<keyword evidence="8" id="KW-1185">Reference proteome</keyword>
<dbReference type="InterPro" id="IPR009016">
    <property type="entry name" value="Fe_hydrogenase"/>
</dbReference>
<dbReference type="InterPro" id="IPR050340">
    <property type="entry name" value="Cytosolic_Fe-S_CAF"/>
</dbReference>
<feature type="domain" description="Iron hydrogenase large subunit C-terminal" evidence="6">
    <location>
        <begin position="95"/>
        <end position="388"/>
    </location>
</feature>
<evidence type="ECO:0000256" key="5">
    <source>
        <dbReference type="ARBA" id="ARBA00023014"/>
    </source>
</evidence>